<keyword evidence="3" id="KW-1185">Reference proteome</keyword>
<dbReference type="NCBIfam" id="NF002938">
    <property type="entry name" value="PRK03592.1"/>
    <property type="match status" value="1"/>
</dbReference>
<gene>
    <name evidence="2" type="primary">dha</name>
    <name evidence="2" type="ordered locus">sce2168</name>
</gene>
<dbReference type="RefSeq" id="WP_012234802.1">
    <property type="nucleotide sequence ID" value="NC_010162.1"/>
</dbReference>
<proteinExistence type="predicted"/>
<dbReference type="InterPro" id="IPR000073">
    <property type="entry name" value="AB_hydrolase_1"/>
</dbReference>
<dbReference type="OrthoDB" id="9802676at2"/>
<protein>
    <submittedName>
        <fullName evidence="2">Haloalkane dehalogenase</fullName>
        <ecNumber evidence="2">3.8.1.5</ecNumber>
    </submittedName>
</protein>
<dbReference type="InterPro" id="IPR050228">
    <property type="entry name" value="Carboxylesterase_BioH"/>
</dbReference>
<accession>A9FVZ2</accession>
<dbReference type="STRING" id="448385.sce2168"/>
<dbReference type="EMBL" id="AM746676">
    <property type="protein sequence ID" value="CAN92327.1"/>
    <property type="molecule type" value="Genomic_DNA"/>
</dbReference>
<evidence type="ECO:0000259" key="1">
    <source>
        <dbReference type="Pfam" id="PF00561"/>
    </source>
</evidence>
<dbReference type="KEGG" id="scl:sce2168"/>
<dbReference type="HOGENOM" id="CLU_020336_13_3_7"/>
<name>A9FVZ2_SORC5</name>
<sequence>MGTSSKKRVCIEGHEMAYVDQGMGEPVVFLHGNPTSSYLWRNILGPTSARRRCLAPDLIGMGDSDKLPETGRQAYGYATHARFLDAWFDAVVPAEPVVLAVHDWGSALGFDWARRHPDRVRGVAYMEAIVGSMPLGKWPAAAREFFEAIRSDAGEELVLEQNVFLERTISEGSMLRPLSDEERAEYRRPFLVPGEGRRPTLSWPRLLPFDGEPKAICALADAYVAWLTASSVPKLFVNAEPGRILTGELREICRRFPNQREVTVRGLHYPQEDSPMEIADALAGWLDTLAPPTRAQPVAS</sequence>
<dbReference type="PRINTS" id="PR00412">
    <property type="entry name" value="EPOXHYDRLASE"/>
</dbReference>
<dbReference type="Proteomes" id="UP000002139">
    <property type="component" value="Chromosome"/>
</dbReference>
<dbReference type="SUPFAM" id="SSF53474">
    <property type="entry name" value="alpha/beta-Hydrolases"/>
    <property type="match status" value="1"/>
</dbReference>
<dbReference type="eggNOG" id="COG0596">
    <property type="taxonomic scope" value="Bacteria"/>
</dbReference>
<dbReference type="PANTHER" id="PTHR43194">
    <property type="entry name" value="HYDROLASE ALPHA/BETA FOLD FAMILY"/>
    <property type="match status" value="1"/>
</dbReference>
<dbReference type="InterPro" id="IPR000639">
    <property type="entry name" value="Epox_hydrolase-like"/>
</dbReference>
<reference evidence="2 3" key="1">
    <citation type="journal article" date="2007" name="Nat. Biotechnol.">
        <title>Complete genome sequence of the myxobacterium Sorangium cellulosum.</title>
        <authorList>
            <person name="Schneiker S."/>
            <person name="Perlova O."/>
            <person name="Kaiser O."/>
            <person name="Gerth K."/>
            <person name="Alici A."/>
            <person name="Altmeyer M.O."/>
            <person name="Bartels D."/>
            <person name="Bekel T."/>
            <person name="Beyer S."/>
            <person name="Bode E."/>
            <person name="Bode H.B."/>
            <person name="Bolten C.J."/>
            <person name="Choudhuri J.V."/>
            <person name="Doss S."/>
            <person name="Elnakady Y.A."/>
            <person name="Frank B."/>
            <person name="Gaigalat L."/>
            <person name="Goesmann A."/>
            <person name="Groeger C."/>
            <person name="Gross F."/>
            <person name="Jelsbak L."/>
            <person name="Jelsbak L."/>
            <person name="Kalinowski J."/>
            <person name="Kegler C."/>
            <person name="Knauber T."/>
            <person name="Konietzny S."/>
            <person name="Kopp M."/>
            <person name="Krause L."/>
            <person name="Krug D."/>
            <person name="Linke B."/>
            <person name="Mahmud T."/>
            <person name="Martinez-Arias R."/>
            <person name="McHardy A.C."/>
            <person name="Merai M."/>
            <person name="Meyer F."/>
            <person name="Mormann S."/>
            <person name="Munoz-Dorado J."/>
            <person name="Perez J."/>
            <person name="Pradella S."/>
            <person name="Rachid S."/>
            <person name="Raddatz G."/>
            <person name="Rosenau F."/>
            <person name="Rueckert C."/>
            <person name="Sasse F."/>
            <person name="Scharfe M."/>
            <person name="Schuster S.C."/>
            <person name="Suen G."/>
            <person name="Treuner-Lange A."/>
            <person name="Velicer G.J."/>
            <person name="Vorholter F.-J."/>
            <person name="Weissman K.J."/>
            <person name="Welch R.D."/>
            <person name="Wenzel S.C."/>
            <person name="Whitworth D.E."/>
            <person name="Wilhelm S."/>
            <person name="Wittmann C."/>
            <person name="Bloecker H."/>
            <person name="Puehler A."/>
            <person name="Mueller R."/>
        </authorList>
    </citation>
    <scope>NUCLEOTIDE SEQUENCE [LARGE SCALE GENOMIC DNA]</scope>
    <source>
        <strain evidence="3">So ce56</strain>
    </source>
</reference>
<keyword evidence="2" id="KW-0378">Hydrolase</keyword>
<dbReference type="PANTHER" id="PTHR43194:SF2">
    <property type="entry name" value="PEROXISOMAL MEMBRANE PROTEIN LPX1"/>
    <property type="match status" value="1"/>
</dbReference>
<dbReference type="Gene3D" id="3.40.50.1820">
    <property type="entry name" value="alpha/beta hydrolase"/>
    <property type="match status" value="1"/>
</dbReference>
<evidence type="ECO:0000313" key="3">
    <source>
        <dbReference type="Proteomes" id="UP000002139"/>
    </source>
</evidence>
<dbReference type="InterPro" id="IPR029058">
    <property type="entry name" value="AB_hydrolase_fold"/>
</dbReference>
<organism evidence="2 3">
    <name type="scientific">Sorangium cellulosum (strain So ce56)</name>
    <name type="common">Polyangium cellulosum (strain So ce56)</name>
    <dbReference type="NCBI Taxonomy" id="448385"/>
    <lineage>
        <taxon>Bacteria</taxon>
        <taxon>Pseudomonadati</taxon>
        <taxon>Myxococcota</taxon>
        <taxon>Polyangia</taxon>
        <taxon>Polyangiales</taxon>
        <taxon>Polyangiaceae</taxon>
        <taxon>Sorangium</taxon>
    </lineage>
</organism>
<evidence type="ECO:0000313" key="2">
    <source>
        <dbReference type="EMBL" id="CAN92327.1"/>
    </source>
</evidence>
<dbReference type="ESTHER" id="sorc5-a9fvz2">
    <property type="family name" value="Haloalkane_dehalogenase-HLD1"/>
</dbReference>
<feature type="domain" description="AB hydrolase-1" evidence="1">
    <location>
        <begin position="26"/>
        <end position="275"/>
    </location>
</feature>
<dbReference type="BioCyc" id="SCEL448385:SCE_RS11130-MONOMER"/>
<dbReference type="GO" id="GO:0018786">
    <property type="term" value="F:haloalkane dehalogenase activity"/>
    <property type="evidence" value="ECO:0007669"/>
    <property type="project" value="UniProtKB-EC"/>
</dbReference>
<dbReference type="Pfam" id="PF00561">
    <property type="entry name" value="Abhydrolase_1"/>
    <property type="match status" value="1"/>
</dbReference>
<dbReference type="EC" id="3.8.1.5" evidence="2"/>
<dbReference type="AlphaFoldDB" id="A9FVZ2"/>